<sequence length="193" mass="21515">MAIYFDFKTIQELIGDNTYYREQREFTLEELSQYDGKNGKPAYVAVGGIVYDVSSEPTWAGGAHFGLTAGKDLTEQFNSCHGSAKILNKLPKVGILKTGNRGNSIYASRSPVEETYDFSPDDWVGYITPLVNSALEEANGGINLEHLFQKFILIGIFVGQGKTFDEATNQVEQWENTGLSKLLEKSKMSRDYC</sequence>
<dbReference type="SUPFAM" id="SSF55856">
    <property type="entry name" value="Cytochrome b5-like heme/steroid binding domain"/>
    <property type="match status" value="1"/>
</dbReference>
<evidence type="ECO:0000313" key="3">
    <source>
        <dbReference type="Proteomes" id="UP000190959"/>
    </source>
</evidence>
<dbReference type="Proteomes" id="UP000190959">
    <property type="component" value="Unassembled WGS sequence"/>
</dbReference>
<dbReference type="Gene3D" id="3.10.120.10">
    <property type="entry name" value="Cytochrome b5-like heme/steroid binding domain"/>
    <property type="match status" value="1"/>
</dbReference>
<evidence type="ECO:0000313" key="2">
    <source>
        <dbReference type="EMBL" id="OOP74321.1"/>
    </source>
</evidence>
<dbReference type="RefSeq" id="WP_078115124.1">
    <property type="nucleotide sequence ID" value="NZ_MWMH01000002.1"/>
</dbReference>
<dbReference type="SMART" id="SM01117">
    <property type="entry name" value="Cyt-b5"/>
    <property type="match status" value="1"/>
</dbReference>
<name>A0A1S9NA95_CLOBE</name>
<evidence type="ECO:0000259" key="1">
    <source>
        <dbReference type="SMART" id="SM01117"/>
    </source>
</evidence>
<dbReference type="Pfam" id="PF00173">
    <property type="entry name" value="Cyt-b5"/>
    <property type="match status" value="1"/>
</dbReference>
<dbReference type="AlphaFoldDB" id="A0A1S9NA95"/>
<feature type="domain" description="Cytochrome b5 heme-binding" evidence="1">
    <location>
        <begin position="26"/>
        <end position="97"/>
    </location>
</feature>
<dbReference type="InterPro" id="IPR001199">
    <property type="entry name" value="Cyt_B5-like_heme/steroid-bd"/>
</dbReference>
<dbReference type="EMBL" id="MWMH01000002">
    <property type="protein sequence ID" value="OOP74321.1"/>
    <property type="molecule type" value="Genomic_DNA"/>
</dbReference>
<proteinExistence type="predicted"/>
<organism evidence="2 3">
    <name type="scientific">Clostridium beijerinckii</name>
    <name type="common">Clostridium MP</name>
    <dbReference type="NCBI Taxonomy" id="1520"/>
    <lineage>
        <taxon>Bacteria</taxon>
        <taxon>Bacillati</taxon>
        <taxon>Bacillota</taxon>
        <taxon>Clostridia</taxon>
        <taxon>Eubacteriales</taxon>
        <taxon>Clostridiaceae</taxon>
        <taxon>Clostridium</taxon>
    </lineage>
</organism>
<dbReference type="InterPro" id="IPR036400">
    <property type="entry name" value="Cyt_B5-like_heme/steroid_sf"/>
</dbReference>
<comment type="caution">
    <text evidence="2">The sequence shown here is derived from an EMBL/GenBank/DDBJ whole genome shotgun (WGS) entry which is preliminary data.</text>
</comment>
<reference evidence="2 3" key="1">
    <citation type="submission" date="2017-02" db="EMBL/GenBank/DDBJ databases">
        <title>Genome sequence of Clostridium beijerinckii Br21.</title>
        <authorList>
            <person name="Fonseca B.C."/>
            <person name="Guazzaroni M.E."/>
            <person name="Riano-Pachon D.M."/>
            <person name="Reginatto V."/>
        </authorList>
    </citation>
    <scope>NUCLEOTIDE SEQUENCE [LARGE SCALE GENOMIC DNA]</scope>
    <source>
        <strain evidence="2 3">Br21</strain>
    </source>
</reference>
<accession>A0A1S9NA95</accession>
<protein>
    <submittedName>
        <fullName evidence="2">Cytochrome b5</fullName>
    </submittedName>
</protein>
<gene>
    <name evidence="2" type="ORF">CBEIBR21_07465</name>
</gene>